<evidence type="ECO:0000313" key="4">
    <source>
        <dbReference type="Proteomes" id="UP001159370"/>
    </source>
</evidence>
<evidence type="ECO:0000256" key="1">
    <source>
        <dbReference type="SAM" id="Coils"/>
    </source>
</evidence>
<organism evidence="3 4">
    <name type="scientific">Umezakia ovalisporum FSS-62</name>
    <dbReference type="NCBI Taxonomy" id="2971776"/>
    <lineage>
        <taxon>Bacteria</taxon>
        <taxon>Bacillati</taxon>
        <taxon>Cyanobacteriota</taxon>
        <taxon>Cyanophyceae</taxon>
        <taxon>Nostocales</taxon>
        <taxon>Nodulariaceae</taxon>
        <taxon>Umezakia</taxon>
    </lineage>
</organism>
<reference evidence="3 4" key="1">
    <citation type="journal article" date="2023" name="J. Phycol.">
        <title>Chrysosporum ovalisporum is synonymous with the true-branching cyanobacterium Umezakia natans (Nostocales/Aphanizomenonaceae).</title>
        <authorList>
            <person name="McGregor G.B."/>
            <person name="Sendall B.C."/>
            <person name="Niiyama Y."/>
            <person name="Tuji A."/>
            <person name="Willis A."/>
        </authorList>
    </citation>
    <scope>NUCLEOTIDE SEQUENCE [LARGE SCALE GENOMIC DNA]</scope>
    <source>
        <strain evidence="3 4">FSS-62</strain>
    </source>
</reference>
<sequence>MSNLEKIVHELLQLILDLKLSLGNSQEIMQQVVAINHIQEQLRNVQQILNQEFRFTKGKNSSIYTLPRLGTIGSLFVTNIYGVNTDSNARVKYITAKFSNPDTEISINDLQLKIDAWIEWGDLLHVISADILGDSKLVGQLNYDHNHTNLPAQVQKVSESLNINLALTRPEILQQQLQDIRNTQAEALQVKEKLNYIFYTIKSNPNLFTILLGVSCFCGQSGFSLEWFDDDQELIISSDNKFHELTDILDECEKLQKTIDHLIAKIHSLTEQGEQSLISFVNLAQETVINHKETIIARLTKEKLFRPAVIIMSSLVVLIFSGWIVKNKVPYFQEIIFSVNQEEIAVANFKAALKLGLEASSLVKNPPHSLMVWEKAEIKWEEAIELLSSIPEGTSVYTPATNRLIRYRLNGIAINKRAMKEKKAQEDFQLAGKLAAEATSFAKNSRQLSSKFKEAKYKWQQAISLLENIPKSTSIYQQAQEILPDYQINYAEVKLMIKNYK</sequence>
<keyword evidence="2" id="KW-0812">Transmembrane</keyword>
<keyword evidence="2" id="KW-1133">Transmembrane helix</keyword>
<proteinExistence type="predicted"/>
<gene>
    <name evidence="3" type="ORF">NWP23_14660</name>
</gene>
<dbReference type="Proteomes" id="UP001159370">
    <property type="component" value="Unassembled WGS sequence"/>
</dbReference>
<feature type="transmembrane region" description="Helical" evidence="2">
    <location>
        <begin position="304"/>
        <end position="325"/>
    </location>
</feature>
<comment type="caution">
    <text evidence="3">The sequence shown here is derived from an EMBL/GenBank/DDBJ whole genome shotgun (WGS) entry which is preliminary data.</text>
</comment>
<name>A0AA43H0B8_9CYAN</name>
<feature type="coiled-coil region" evidence="1">
    <location>
        <begin position="245"/>
        <end position="272"/>
    </location>
</feature>
<keyword evidence="1" id="KW-0175">Coiled coil</keyword>
<evidence type="ECO:0000256" key="2">
    <source>
        <dbReference type="SAM" id="Phobius"/>
    </source>
</evidence>
<keyword evidence="2" id="KW-0472">Membrane</keyword>
<dbReference type="AlphaFoldDB" id="A0AA43H0B8"/>
<protein>
    <submittedName>
        <fullName evidence="3">Uncharacterized protein</fullName>
    </submittedName>
</protein>
<accession>A0AA43H0B8</accession>
<dbReference type="RefSeq" id="WP_280686695.1">
    <property type="nucleotide sequence ID" value="NZ_JANQDL010000097.1"/>
</dbReference>
<evidence type="ECO:0000313" key="3">
    <source>
        <dbReference type="EMBL" id="MDH6064971.1"/>
    </source>
</evidence>
<dbReference type="EMBL" id="JANQDL010000097">
    <property type="protein sequence ID" value="MDH6064971.1"/>
    <property type="molecule type" value="Genomic_DNA"/>
</dbReference>